<gene>
    <name evidence="3" type="ORF">ACFQRF_16805</name>
</gene>
<proteinExistence type="predicted"/>
<evidence type="ECO:0000256" key="1">
    <source>
        <dbReference type="SAM" id="MobiDB-lite"/>
    </source>
</evidence>
<feature type="compositionally biased region" description="Pro residues" evidence="1">
    <location>
        <begin position="192"/>
        <end position="211"/>
    </location>
</feature>
<organism evidence="3 4">
    <name type="scientific">Marinactinospora rubrisoli</name>
    <dbReference type="NCBI Taxonomy" id="2715399"/>
    <lineage>
        <taxon>Bacteria</taxon>
        <taxon>Bacillati</taxon>
        <taxon>Actinomycetota</taxon>
        <taxon>Actinomycetes</taxon>
        <taxon>Streptosporangiales</taxon>
        <taxon>Nocardiopsidaceae</taxon>
        <taxon>Marinactinospora</taxon>
    </lineage>
</organism>
<sequence>MTADQAGRQQSAPWDDLFSADPPPAAQPPDDPRTAPPGGPAPQPPPGWPAHLPPPGHQGPWGAPGRQGPQTGGQRPPTGPQAPYATPYGQQPPAAPSWGDPAGQPPHAAPPRPLPDGGPAALPPAGPGSGPQRPYGWPGPPVDAPSGGQRPPTGPQPPYPGGQQPPWPGQSPTGGQHPLQGRVIPPGASGPQVPPGGPRHPEPGPPNPYPGAGPDDGATQFIPPVTDDGATQTIPPVRDEPPPSRPADDVFGGRPMFRDEAPPRDTGSTTAQFDMSGFTADPGGDARGGRPRGGGSGTGRRGGPSPKILIGAGFGALVLLGGIGAFVLATQGSSGPGEYEVSQVADESVDPDPLQVDDVFGAESIEVDGQTFTRVQTDDTERCETVTHGDYGQVLVDNECRQVVRASYVNEDRTRAVTVGVAAMADQDGAQAAQEGQDLASSQWFAGLAGQNGSGAERMDVAGGHGSGATWGRYVVFALAANADGRTPGGDAADLAELSGQFVNLPLVPLGDRAA</sequence>
<feature type="compositionally biased region" description="Pro residues" evidence="1">
    <location>
        <begin position="103"/>
        <end position="126"/>
    </location>
</feature>
<accession>A0ABW2KJA8</accession>
<feature type="transmembrane region" description="Helical" evidence="2">
    <location>
        <begin position="308"/>
        <end position="329"/>
    </location>
</feature>
<keyword evidence="2" id="KW-1133">Transmembrane helix</keyword>
<keyword evidence="4" id="KW-1185">Reference proteome</keyword>
<dbReference type="RefSeq" id="WP_379872032.1">
    <property type="nucleotide sequence ID" value="NZ_JBHTBH010000007.1"/>
</dbReference>
<dbReference type="EMBL" id="JBHTBH010000007">
    <property type="protein sequence ID" value="MFC7329395.1"/>
    <property type="molecule type" value="Genomic_DNA"/>
</dbReference>
<name>A0ABW2KJA8_9ACTN</name>
<evidence type="ECO:0000313" key="4">
    <source>
        <dbReference type="Proteomes" id="UP001596540"/>
    </source>
</evidence>
<keyword evidence="2" id="KW-0472">Membrane</keyword>
<feature type="compositionally biased region" description="Gly residues" evidence="1">
    <location>
        <begin position="291"/>
        <end position="302"/>
    </location>
</feature>
<evidence type="ECO:0000256" key="2">
    <source>
        <dbReference type="SAM" id="Phobius"/>
    </source>
</evidence>
<comment type="caution">
    <text evidence="3">The sequence shown here is derived from an EMBL/GenBank/DDBJ whole genome shotgun (WGS) entry which is preliminary data.</text>
</comment>
<feature type="region of interest" description="Disordered" evidence="1">
    <location>
        <begin position="1"/>
        <end position="305"/>
    </location>
</feature>
<feature type="compositionally biased region" description="Basic and acidic residues" evidence="1">
    <location>
        <begin position="237"/>
        <end position="248"/>
    </location>
</feature>
<feature type="compositionally biased region" description="Pro residues" evidence="1">
    <location>
        <begin position="152"/>
        <end position="169"/>
    </location>
</feature>
<reference evidence="4" key="1">
    <citation type="journal article" date="2019" name="Int. J. Syst. Evol. Microbiol.">
        <title>The Global Catalogue of Microorganisms (GCM) 10K type strain sequencing project: providing services to taxonomists for standard genome sequencing and annotation.</title>
        <authorList>
            <consortium name="The Broad Institute Genomics Platform"/>
            <consortium name="The Broad Institute Genome Sequencing Center for Infectious Disease"/>
            <person name="Wu L."/>
            <person name="Ma J."/>
        </authorList>
    </citation>
    <scope>NUCLEOTIDE SEQUENCE [LARGE SCALE GENOMIC DNA]</scope>
    <source>
        <strain evidence="4">CGMCC 4.7382</strain>
    </source>
</reference>
<evidence type="ECO:0000313" key="3">
    <source>
        <dbReference type="EMBL" id="MFC7329395.1"/>
    </source>
</evidence>
<dbReference type="Proteomes" id="UP001596540">
    <property type="component" value="Unassembled WGS sequence"/>
</dbReference>
<keyword evidence="2" id="KW-0812">Transmembrane</keyword>
<feature type="compositionally biased region" description="Pro residues" evidence="1">
    <location>
        <begin position="21"/>
        <end position="57"/>
    </location>
</feature>
<protein>
    <submittedName>
        <fullName evidence="3">Uncharacterized protein</fullName>
    </submittedName>
</protein>
<feature type="compositionally biased region" description="Low complexity" evidence="1">
    <location>
        <begin position="63"/>
        <end position="76"/>
    </location>
</feature>